<sequence>MKVFILLSVLSLIAGEYDYGYRVDNQLLKSFNDVGERSCCKECIAYTNCQSVNYNKNNYSCELNYQHISGPGKTIHAEYVYMDRSHCFSLASCSENVQMTVQTEKNKLDAICKERMS</sequence>
<dbReference type="AlphaFoldDB" id="K1QBT9"/>
<dbReference type="EMBL" id="JH818582">
    <property type="protein sequence ID" value="EKC26285.1"/>
    <property type="molecule type" value="Genomic_DNA"/>
</dbReference>
<evidence type="ECO:0000313" key="2">
    <source>
        <dbReference type="EMBL" id="EKC26285.1"/>
    </source>
</evidence>
<gene>
    <name evidence="2" type="ORF">CGI_10014779</name>
</gene>
<dbReference type="InParanoid" id="K1QBT9"/>
<dbReference type="Pfam" id="PF00024">
    <property type="entry name" value="PAN_1"/>
    <property type="match status" value="1"/>
</dbReference>
<organism evidence="2">
    <name type="scientific">Magallana gigas</name>
    <name type="common">Pacific oyster</name>
    <name type="synonym">Crassostrea gigas</name>
    <dbReference type="NCBI Taxonomy" id="29159"/>
    <lineage>
        <taxon>Eukaryota</taxon>
        <taxon>Metazoa</taxon>
        <taxon>Spiralia</taxon>
        <taxon>Lophotrochozoa</taxon>
        <taxon>Mollusca</taxon>
        <taxon>Bivalvia</taxon>
        <taxon>Autobranchia</taxon>
        <taxon>Pteriomorphia</taxon>
        <taxon>Ostreida</taxon>
        <taxon>Ostreoidea</taxon>
        <taxon>Ostreidae</taxon>
        <taxon>Magallana</taxon>
    </lineage>
</organism>
<evidence type="ECO:0000259" key="1">
    <source>
        <dbReference type="Pfam" id="PF00024"/>
    </source>
</evidence>
<dbReference type="HOGENOM" id="CLU_2087126_0_0_1"/>
<accession>K1QBT9</accession>
<dbReference type="InterPro" id="IPR003609">
    <property type="entry name" value="Pan_app"/>
</dbReference>
<proteinExistence type="predicted"/>
<protein>
    <recommendedName>
        <fullName evidence="1">Apple domain-containing protein</fullName>
    </recommendedName>
</protein>
<name>K1QBT9_MAGGI</name>
<reference evidence="2" key="1">
    <citation type="journal article" date="2012" name="Nature">
        <title>The oyster genome reveals stress adaptation and complexity of shell formation.</title>
        <authorList>
            <person name="Zhang G."/>
            <person name="Fang X."/>
            <person name="Guo X."/>
            <person name="Li L."/>
            <person name="Luo R."/>
            <person name="Xu F."/>
            <person name="Yang P."/>
            <person name="Zhang L."/>
            <person name="Wang X."/>
            <person name="Qi H."/>
            <person name="Xiong Z."/>
            <person name="Que H."/>
            <person name="Xie Y."/>
            <person name="Holland P.W."/>
            <person name="Paps J."/>
            <person name="Zhu Y."/>
            <person name="Wu F."/>
            <person name="Chen Y."/>
            <person name="Wang J."/>
            <person name="Peng C."/>
            <person name="Meng J."/>
            <person name="Yang L."/>
            <person name="Liu J."/>
            <person name="Wen B."/>
            <person name="Zhang N."/>
            <person name="Huang Z."/>
            <person name="Zhu Q."/>
            <person name="Feng Y."/>
            <person name="Mount A."/>
            <person name="Hedgecock D."/>
            <person name="Xu Z."/>
            <person name="Liu Y."/>
            <person name="Domazet-Loso T."/>
            <person name="Du Y."/>
            <person name="Sun X."/>
            <person name="Zhang S."/>
            <person name="Liu B."/>
            <person name="Cheng P."/>
            <person name="Jiang X."/>
            <person name="Li J."/>
            <person name="Fan D."/>
            <person name="Wang W."/>
            <person name="Fu W."/>
            <person name="Wang T."/>
            <person name="Wang B."/>
            <person name="Zhang J."/>
            <person name="Peng Z."/>
            <person name="Li Y."/>
            <person name="Li N."/>
            <person name="Wang J."/>
            <person name="Chen M."/>
            <person name="He Y."/>
            <person name="Tan F."/>
            <person name="Song X."/>
            <person name="Zheng Q."/>
            <person name="Huang R."/>
            <person name="Yang H."/>
            <person name="Du X."/>
            <person name="Chen L."/>
            <person name="Yang M."/>
            <person name="Gaffney P.M."/>
            <person name="Wang S."/>
            <person name="Luo L."/>
            <person name="She Z."/>
            <person name="Ming Y."/>
            <person name="Huang W."/>
            <person name="Zhang S."/>
            <person name="Huang B."/>
            <person name="Zhang Y."/>
            <person name="Qu T."/>
            <person name="Ni P."/>
            <person name="Miao G."/>
            <person name="Wang J."/>
            <person name="Wang Q."/>
            <person name="Steinberg C.E."/>
            <person name="Wang H."/>
            <person name="Li N."/>
            <person name="Qian L."/>
            <person name="Zhang G."/>
            <person name="Li Y."/>
            <person name="Yang H."/>
            <person name="Liu X."/>
            <person name="Wang J."/>
            <person name="Yin Y."/>
            <person name="Wang J."/>
        </authorList>
    </citation>
    <scope>NUCLEOTIDE SEQUENCE [LARGE SCALE GENOMIC DNA]</scope>
    <source>
        <strain evidence="2">05x7-T-G4-1.051#20</strain>
    </source>
</reference>
<feature type="domain" description="Apple" evidence="1">
    <location>
        <begin position="20"/>
        <end position="82"/>
    </location>
</feature>